<keyword evidence="13" id="KW-0812">Transmembrane</keyword>
<dbReference type="SUPFAM" id="SSF48264">
    <property type="entry name" value="Cytochrome P450"/>
    <property type="match status" value="1"/>
</dbReference>
<dbReference type="Proteomes" id="UP001642540">
    <property type="component" value="Unassembled WGS sequence"/>
</dbReference>
<evidence type="ECO:0000256" key="13">
    <source>
        <dbReference type="SAM" id="Phobius"/>
    </source>
</evidence>
<evidence type="ECO:0000256" key="2">
    <source>
        <dbReference type="ARBA" id="ARBA00004174"/>
    </source>
</evidence>
<sequence length="298" mass="33247">MESFNSIGKDWIDMLKEKANDNGTTNKSVNIKLLPTVSQFTTDVIATGVFGFNAGTVRNPNSTFATMAKRLASMNQLKVSLSLKFPTLFKMLGIEVIDMEAFTFFQKIVDQGLRARMSGETTKRNDFLQMMVELKKGELKAEGKDELNAFEKDAQIKTDKSSFVLTDDVINAQSVTFFFAGFSTTSNFLAFVFYCLAAHQDVQDKLREEVRKIVKEDGSFEYDAIGQLVYLDMVCCEVLRKFPAGMRLALVESKAAIAHAVHNFRIDPTPTTKIPVEGVVGSLQTLPPDDLELKFTVL</sequence>
<evidence type="ECO:0000256" key="5">
    <source>
        <dbReference type="ARBA" id="ARBA00022617"/>
    </source>
</evidence>
<comment type="subcellular location">
    <subcellularLocation>
        <location evidence="3">Endoplasmic reticulum membrane</location>
        <topology evidence="3">Peripheral membrane protein</topology>
    </subcellularLocation>
    <subcellularLocation>
        <location evidence="2">Microsome membrane</location>
        <topology evidence="2">Peripheral membrane protein</topology>
    </subcellularLocation>
</comment>
<keyword evidence="5" id="KW-0349">Heme</keyword>
<evidence type="ECO:0000256" key="12">
    <source>
        <dbReference type="ARBA" id="ARBA00023136"/>
    </source>
</evidence>
<keyword evidence="11" id="KW-0503">Monooxygenase</keyword>
<keyword evidence="15" id="KW-1185">Reference proteome</keyword>
<dbReference type="Pfam" id="PF00067">
    <property type="entry name" value="p450"/>
    <property type="match status" value="1"/>
</dbReference>
<comment type="caution">
    <text evidence="14">The sequence shown here is derived from an EMBL/GenBank/DDBJ whole genome shotgun (WGS) entry which is preliminary data.</text>
</comment>
<evidence type="ECO:0000256" key="10">
    <source>
        <dbReference type="ARBA" id="ARBA00023004"/>
    </source>
</evidence>
<organism evidence="14 15">
    <name type="scientific">Orchesella dallaii</name>
    <dbReference type="NCBI Taxonomy" id="48710"/>
    <lineage>
        <taxon>Eukaryota</taxon>
        <taxon>Metazoa</taxon>
        <taxon>Ecdysozoa</taxon>
        <taxon>Arthropoda</taxon>
        <taxon>Hexapoda</taxon>
        <taxon>Collembola</taxon>
        <taxon>Entomobryomorpha</taxon>
        <taxon>Entomobryoidea</taxon>
        <taxon>Orchesellidae</taxon>
        <taxon>Orchesellinae</taxon>
        <taxon>Orchesella</taxon>
    </lineage>
</organism>
<evidence type="ECO:0000256" key="6">
    <source>
        <dbReference type="ARBA" id="ARBA00022723"/>
    </source>
</evidence>
<comment type="cofactor">
    <cofactor evidence="1">
        <name>heme</name>
        <dbReference type="ChEBI" id="CHEBI:30413"/>
    </cofactor>
</comment>
<name>A0ABP1Q1Y5_9HEXA</name>
<dbReference type="InterPro" id="IPR050476">
    <property type="entry name" value="Insect_CytP450_Detox"/>
</dbReference>
<dbReference type="Gene3D" id="1.10.630.10">
    <property type="entry name" value="Cytochrome P450"/>
    <property type="match status" value="1"/>
</dbReference>
<evidence type="ECO:0000256" key="8">
    <source>
        <dbReference type="ARBA" id="ARBA00022848"/>
    </source>
</evidence>
<keyword evidence="10" id="KW-0408">Iron</keyword>
<comment type="similarity">
    <text evidence="4">Belongs to the cytochrome P450 family.</text>
</comment>
<accession>A0ABP1Q1Y5</accession>
<keyword evidence="8" id="KW-0492">Microsome</keyword>
<protein>
    <recommendedName>
        <fullName evidence="16">Cytochrome P450</fullName>
    </recommendedName>
</protein>
<dbReference type="EMBL" id="CAXLJM020000019">
    <property type="protein sequence ID" value="CAL8086102.1"/>
    <property type="molecule type" value="Genomic_DNA"/>
</dbReference>
<keyword evidence="12 13" id="KW-0472">Membrane</keyword>
<keyword evidence="7" id="KW-0256">Endoplasmic reticulum</keyword>
<evidence type="ECO:0000256" key="1">
    <source>
        <dbReference type="ARBA" id="ARBA00001971"/>
    </source>
</evidence>
<reference evidence="14 15" key="1">
    <citation type="submission" date="2024-08" db="EMBL/GenBank/DDBJ databases">
        <authorList>
            <person name="Cucini C."/>
            <person name="Frati F."/>
        </authorList>
    </citation>
    <scope>NUCLEOTIDE SEQUENCE [LARGE SCALE GENOMIC DNA]</scope>
</reference>
<evidence type="ECO:0000256" key="3">
    <source>
        <dbReference type="ARBA" id="ARBA00004406"/>
    </source>
</evidence>
<proteinExistence type="inferred from homology"/>
<evidence type="ECO:0000256" key="9">
    <source>
        <dbReference type="ARBA" id="ARBA00023002"/>
    </source>
</evidence>
<evidence type="ECO:0000256" key="7">
    <source>
        <dbReference type="ARBA" id="ARBA00022824"/>
    </source>
</evidence>
<dbReference type="PANTHER" id="PTHR24292">
    <property type="entry name" value="CYTOCHROME P450"/>
    <property type="match status" value="1"/>
</dbReference>
<keyword evidence="13" id="KW-1133">Transmembrane helix</keyword>
<evidence type="ECO:0000313" key="15">
    <source>
        <dbReference type="Proteomes" id="UP001642540"/>
    </source>
</evidence>
<dbReference type="PANTHER" id="PTHR24292:SF54">
    <property type="entry name" value="CYP9F3-RELATED"/>
    <property type="match status" value="1"/>
</dbReference>
<gene>
    <name evidence="14" type="ORF">ODALV1_LOCUS6334</name>
</gene>
<evidence type="ECO:0000313" key="14">
    <source>
        <dbReference type="EMBL" id="CAL8086102.1"/>
    </source>
</evidence>
<dbReference type="InterPro" id="IPR036396">
    <property type="entry name" value="Cyt_P450_sf"/>
</dbReference>
<evidence type="ECO:0008006" key="16">
    <source>
        <dbReference type="Google" id="ProtNLM"/>
    </source>
</evidence>
<feature type="transmembrane region" description="Helical" evidence="13">
    <location>
        <begin position="177"/>
        <end position="197"/>
    </location>
</feature>
<keyword evidence="9" id="KW-0560">Oxidoreductase</keyword>
<evidence type="ECO:0000256" key="11">
    <source>
        <dbReference type="ARBA" id="ARBA00023033"/>
    </source>
</evidence>
<dbReference type="InterPro" id="IPR001128">
    <property type="entry name" value="Cyt_P450"/>
</dbReference>
<evidence type="ECO:0000256" key="4">
    <source>
        <dbReference type="ARBA" id="ARBA00010617"/>
    </source>
</evidence>
<keyword evidence="6" id="KW-0479">Metal-binding</keyword>